<evidence type="ECO:0000313" key="2">
    <source>
        <dbReference type="EMBL" id="NMO18849.1"/>
    </source>
</evidence>
<proteinExistence type="predicted"/>
<evidence type="ECO:0000259" key="1">
    <source>
        <dbReference type="Pfam" id="PF00144"/>
    </source>
</evidence>
<feature type="domain" description="Beta-lactamase-related" evidence="1">
    <location>
        <begin position="57"/>
        <end position="389"/>
    </location>
</feature>
<dbReference type="AlphaFoldDB" id="A0A848LMD1"/>
<dbReference type="InterPro" id="IPR012338">
    <property type="entry name" value="Beta-lactam/transpept-like"/>
</dbReference>
<dbReference type="EMBL" id="JABBJJ010000157">
    <property type="protein sequence ID" value="NMO18849.1"/>
    <property type="molecule type" value="Genomic_DNA"/>
</dbReference>
<comment type="caution">
    <text evidence="2">The sequence shown here is derived from an EMBL/GenBank/DDBJ whole genome shotgun (WGS) entry which is preliminary data.</text>
</comment>
<dbReference type="InterPro" id="IPR001466">
    <property type="entry name" value="Beta-lactam-related"/>
</dbReference>
<keyword evidence="3" id="KW-1185">Reference proteome</keyword>
<dbReference type="PANTHER" id="PTHR46825:SF7">
    <property type="entry name" value="D-ALANYL-D-ALANINE CARBOXYPEPTIDASE"/>
    <property type="match status" value="1"/>
</dbReference>
<dbReference type="SUPFAM" id="SSF56601">
    <property type="entry name" value="beta-lactamase/transpeptidase-like"/>
    <property type="match status" value="1"/>
</dbReference>
<name>A0A848LMD1_9BACT</name>
<protein>
    <submittedName>
        <fullName evidence="2">Beta-lactamase family protein</fullName>
    </submittedName>
</protein>
<gene>
    <name evidence="2" type="ORF">HG543_28880</name>
</gene>
<dbReference type="InterPro" id="IPR050491">
    <property type="entry name" value="AmpC-like"/>
</dbReference>
<dbReference type="RefSeq" id="WP_169348111.1">
    <property type="nucleotide sequence ID" value="NZ_JABBJJ010000157.1"/>
</dbReference>
<dbReference type="Proteomes" id="UP000518300">
    <property type="component" value="Unassembled WGS sequence"/>
</dbReference>
<accession>A0A848LMD1</accession>
<dbReference type="Pfam" id="PF00144">
    <property type="entry name" value="Beta-lactamase"/>
    <property type="match status" value="1"/>
</dbReference>
<reference evidence="2 3" key="1">
    <citation type="submission" date="2020-04" db="EMBL/GenBank/DDBJ databases">
        <title>Draft genome of Pyxidicoccus fallax type strain.</title>
        <authorList>
            <person name="Whitworth D.E."/>
        </authorList>
    </citation>
    <scope>NUCLEOTIDE SEQUENCE [LARGE SCALE GENOMIC DNA]</scope>
    <source>
        <strain evidence="2 3">DSM 14698</strain>
    </source>
</reference>
<dbReference type="PANTHER" id="PTHR46825">
    <property type="entry name" value="D-ALANYL-D-ALANINE-CARBOXYPEPTIDASE/ENDOPEPTIDASE AMPH"/>
    <property type="match status" value="1"/>
</dbReference>
<sequence>MAVLNRGLRVGMALLASFLNPACGPEAPEREVGGLDVGEADLEVGHSPLPPLNREALRQAIANLPDADITGAMVRVSGPGSHWLGMSGVSDVVTGAPVNPNGRFRIGSITKMFTATVVLQLAAERRVDLDRPVQHYLPGLLPAGVFKPITVRQVLNHTHGLNGVPVPQKEWEWFRENRFRRYRPLELVNLALAQGPRFDPGEQQDYGNIGYLIAGLLIEKVTGNPYGHEVRERILRPLGLRDTSVPGNEVDIDGPHARGYQVVDRDETGCPAGAIDYQGQCLIDVTEASQSVPWAAGEMISTLSDVDRFIVALFAGRLLPRAQMEELFTVPDLPSVDGGRANYSAGLARFVINGVTVWGKSGDRHGYNNGVGATRDLRRRLVFSVNTLRMGQLQQPAVAGRIIVAAMGGAPEEGRVAGSRRSEP</sequence>
<dbReference type="Gene3D" id="3.40.710.10">
    <property type="entry name" value="DD-peptidase/beta-lactamase superfamily"/>
    <property type="match status" value="1"/>
</dbReference>
<evidence type="ECO:0000313" key="3">
    <source>
        <dbReference type="Proteomes" id="UP000518300"/>
    </source>
</evidence>
<organism evidence="2 3">
    <name type="scientific">Pyxidicoccus fallax</name>
    <dbReference type="NCBI Taxonomy" id="394095"/>
    <lineage>
        <taxon>Bacteria</taxon>
        <taxon>Pseudomonadati</taxon>
        <taxon>Myxococcota</taxon>
        <taxon>Myxococcia</taxon>
        <taxon>Myxococcales</taxon>
        <taxon>Cystobacterineae</taxon>
        <taxon>Myxococcaceae</taxon>
        <taxon>Pyxidicoccus</taxon>
    </lineage>
</organism>